<dbReference type="AlphaFoldDB" id="A0A9D1T099"/>
<dbReference type="InterPro" id="IPR000182">
    <property type="entry name" value="GNAT_dom"/>
</dbReference>
<dbReference type="Gene3D" id="3.40.630.30">
    <property type="match status" value="1"/>
</dbReference>
<dbReference type="GO" id="GO:0016747">
    <property type="term" value="F:acyltransferase activity, transferring groups other than amino-acyl groups"/>
    <property type="evidence" value="ECO:0007669"/>
    <property type="project" value="InterPro"/>
</dbReference>
<reference evidence="2" key="1">
    <citation type="submission" date="2020-10" db="EMBL/GenBank/DDBJ databases">
        <authorList>
            <person name="Gilroy R."/>
        </authorList>
    </citation>
    <scope>NUCLEOTIDE SEQUENCE</scope>
    <source>
        <strain evidence="2">4920</strain>
    </source>
</reference>
<evidence type="ECO:0000313" key="3">
    <source>
        <dbReference type="Proteomes" id="UP000886743"/>
    </source>
</evidence>
<accession>A0A9D1T099</accession>
<comment type="caution">
    <text evidence="2">The sequence shown here is derived from an EMBL/GenBank/DDBJ whole genome shotgun (WGS) entry which is preliminary data.</text>
</comment>
<dbReference type="PROSITE" id="PS51186">
    <property type="entry name" value="GNAT"/>
    <property type="match status" value="1"/>
</dbReference>
<feature type="domain" description="N-acetyltransferase" evidence="1">
    <location>
        <begin position="14"/>
        <end position="181"/>
    </location>
</feature>
<dbReference type="InterPro" id="IPR051531">
    <property type="entry name" value="N-acetyltransferase"/>
</dbReference>
<gene>
    <name evidence="2" type="ORF">IAC74_04600</name>
</gene>
<dbReference type="PANTHER" id="PTHR43792">
    <property type="entry name" value="GNAT FAMILY, PUTATIVE (AFU_ORTHOLOGUE AFUA_3G00765)-RELATED-RELATED"/>
    <property type="match status" value="1"/>
</dbReference>
<evidence type="ECO:0000313" key="2">
    <source>
        <dbReference type="EMBL" id="HIV02832.1"/>
    </source>
</evidence>
<dbReference type="SUPFAM" id="SSF55729">
    <property type="entry name" value="Acyl-CoA N-acyltransferases (Nat)"/>
    <property type="match status" value="1"/>
</dbReference>
<dbReference type="PANTHER" id="PTHR43792:SF1">
    <property type="entry name" value="N-ACETYLTRANSFERASE DOMAIN-CONTAINING PROTEIN"/>
    <property type="match status" value="1"/>
</dbReference>
<name>A0A9D1T099_9FIRM</name>
<dbReference type="EMBL" id="DVOF01000132">
    <property type="protein sequence ID" value="HIV02832.1"/>
    <property type="molecule type" value="Genomic_DNA"/>
</dbReference>
<proteinExistence type="predicted"/>
<protein>
    <submittedName>
        <fullName evidence="2">GNAT family N-acetyltransferase</fullName>
    </submittedName>
</protein>
<sequence length="183" mass="21149">MEHKGTARLETERLILRRFTAEDAQDMFDNWAHDPEVTKYVTWAPHPDAAATKEFLTLWSAQAEKVDTYNWCIVWKQSGEAIGNISVVRLYEREETAEIGYCLSARFWGRGIITEAFRAVIEYLFTCIGVNRIEARHDTRNPASGRVMEKCGMTKEGVLRQRGRNNAGRCDLAIYSILREEWK</sequence>
<evidence type="ECO:0000259" key="1">
    <source>
        <dbReference type="PROSITE" id="PS51186"/>
    </source>
</evidence>
<dbReference type="Proteomes" id="UP000886743">
    <property type="component" value="Unassembled WGS sequence"/>
</dbReference>
<dbReference type="InterPro" id="IPR016181">
    <property type="entry name" value="Acyl_CoA_acyltransferase"/>
</dbReference>
<organism evidence="2 3">
    <name type="scientific">Candidatus Aphodoplasma excrementigallinarum</name>
    <dbReference type="NCBI Taxonomy" id="2840673"/>
    <lineage>
        <taxon>Bacteria</taxon>
        <taxon>Bacillati</taxon>
        <taxon>Bacillota</taxon>
        <taxon>Clostridia</taxon>
        <taxon>Eubacteriales</taxon>
        <taxon>Candidatus Aphodoplasma</taxon>
    </lineage>
</organism>
<dbReference type="Pfam" id="PF13302">
    <property type="entry name" value="Acetyltransf_3"/>
    <property type="match status" value="1"/>
</dbReference>
<reference evidence="2" key="2">
    <citation type="journal article" date="2021" name="PeerJ">
        <title>Extensive microbial diversity within the chicken gut microbiome revealed by metagenomics and culture.</title>
        <authorList>
            <person name="Gilroy R."/>
            <person name="Ravi A."/>
            <person name="Getino M."/>
            <person name="Pursley I."/>
            <person name="Horton D.L."/>
            <person name="Alikhan N.F."/>
            <person name="Baker D."/>
            <person name="Gharbi K."/>
            <person name="Hall N."/>
            <person name="Watson M."/>
            <person name="Adriaenssens E.M."/>
            <person name="Foster-Nyarko E."/>
            <person name="Jarju S."/>
            <person name="Secka A."/>
            <person name="Antonio M."/>
            <person name="Oren A."/>
            <person name="Chaudhuri R.R."/>
            <person name="La Ragione R."/>
            <person name="Hildebrand F."/>
            <person name="Pallen M.J."/>
        </authorList>
    </citation>
    <scope>NUCLEOTIDE SEQUENCE</scope>
    <source>
        <strain evidence="2">4920</strain>
    </source>
</reference>